<organism evidence="1 2">
    <name type="scientific">Mycobacterium phage Paola</name>
    <dbReference type="NCBI Taxonomy" id="2094139"/>
    <lineage>
        <taxon>Viruses</taxon>
        <taxon>Duplodnaviria</taxon>
        <taxon>Heunggongvirae</taxon>
        <taxon>Uroviricota</taxon>
        <taxon>Caudoviricetes</taxon>
        <taxon>Weiservirinae</taxon>
        <taxon>Kratiovirus</taxon>
        <taxon>Kratiovirus paola</taxon>
    </lineage>
</organism>
<dbReference type="EMBL" id="MG962374">
    <property type="protein sequence ID" value="AVO25862.1"/>
    <property type="molecule type" value="Genomic_DNA"/>
</dbReference>
<protein>
    <submittedName>
        <fullName evidence="1">Uncharacterized protein</fullName>
    </submittedName>
</protein>
<reference evidence="1 2" key="1">
    <citation type="submission" date="2018-02" db="EMBL/GenBank/DDBJ databases">
        <authorList>
            <person name="Alam S."/>
            <person name="Brenner L."/>
            <person name="Nol-Bernardino P."/>
            <person name="Laskow J."/>
            <person name="Ma X."/>
            <person name="Miikeda A."/>
            <person name="Rojas C."/>
            <person name="Shen J."/>
            <person name="Sukhina A."/>
            <person name="Walas N."/>
            <person name="Wei W."/>
            <person name="Wentworth S."/>
            <person name="Freise A."/>
            <person name="Ibarra X."/>
            <person name="Reddi K."/>
            <person name="Moberg-Parker J."/>
            <person name="Garlena R.A."/>
            <person name="Russell D.A."/>
            <person name="Pope W.H."/>
            <person name="Jacobs-Sera D."/>
            <person name="Hendrix R.W."/>
            <person name="Hatfull G.F."/>
        </authorList>
    </citation>
    <scope>NUCLEOTIDE SEQUENCE [LARGE SCALE GENOMIC DNA]</scope>
</reference>
<gene>
    <name evidence="1" type="primary">76</name>
    <name evidence="1" type="ORF">SEA_PAOLA_76</name>
</gene>
<dbReference type="KEGG" id="vg:60322301"/>
<evidence type="ECO:0000313" key="1">
    <source>
        <dbReference type="EMBL" id="AVO25862.1"/>
    </source>
</evidence>
<keyword evidence="2" id="KW-1185">Reference proteome</keyword>
<dbReference type="GeneID" id="60322301"/>
<dbReference type="RefSeq" id="YP_009950882.1">
    <property type="nucleotide sequence ID" value="NC_051595.1"/>
</dbReference>
<proteinExistence type="predicted"/>
<accession>A0A2P1JZV9</accession>
<sequence>MLSVEPGMDVARQRRKIVGRILAEDDDYAAAYLIHLLAQFDESVTAGKPRPAREFLYMFAEEFDRPEPK</sequence>
<dbReference type="Proteomes" id="UP000240226">
    <property type="component" value="Segment"/>
</dbReference>
<evidence type="ECO:0000313" key="2">
    <source>
        <dbReference type="Proteomes" id="UP000240226"/>
    </source>
</evidence>
<name>A0A2P1JZV9_9CAUD</name>